<dbReference type="Proteomes" id="UP000324738">
    <property type="component" value="Unassembled WGS sequence"/>
</dbReference>
<gene>
    <name evidence="3" type="ORF">FPY71_17260</name>
</gene>
<dbReference type="AlphaFoldDB" id="A0A5B0DRJ2"/>
<organism evidence="3 4">
    <name type="scientific">Aureimonas fodinaquatilis</name>
    <dbReference type="NCBI Taxonomy" id="2565783"/>
    <lineage>
        <taxon>Bacteria</taxon>
        <taxon>Pseudomonadati</taxon>
        <taxon>Pseudomonadota</taxon>
        <taxon>Alphaproteobacteria</taxon>
        <taxon>Hyphomicrobiales</taxon>
        <taxon>Aurantimonadaceae</taxon>
        <taxon>Aureimonas</taxon>
    </lineage>
</organism>
<name>A0A5B0DRJ2_9HYPH</name>
<protein>
    <submittedName>
        <fullName evidence="3">Uncharacterized protein</fullName>
    </submittedName>
</protein>
<dbReference type="OrthoDB" id="7909137at2"/>
<sequence>MKLPMLLPGIMMGLALLVTAPVMAQDASPIGPPGDNNMPAPNATPGSGVFVIDDLSTGSEYIGGNPGELYPMPRLHIGVQLDAIRSAMNAMSNATPKPDGS</sequence>
<evidence type="ECO:0000313" key="4">
    <source>
        <dbReference type="Proteomes" id="UP000324738"/>
    </source>
</evidence>
<feature type="chain" id="PRO_5022818048" evidence="2">
    <location>
        <begin position="25"/>
        <end position="101"/>
    </location>
</feature>
<comment type="caution">
    <text evidence="3">The sequence shown here is derived from an EMBL/GenBank/DDBJ whole genome shotgun (WGS) entry which is preliminary data.</text>
</comment>
<keyword evidence="2" id="KW-0732">Signal</keyword>
<evidence type="ECO:0000256" key="2">
    <source>
        <dbReference type="SAM" id="SignalP"/>
    </source>
</evidence>
<keyword evidence="4" id="KW-1185">Reference proteome</keyword>
<reference evidence="3 4" key="1">
    <citation type="submission" date="2019-08" db="EMBL/GenBank/DDBJ databases">
        <title>Aureimonas fodiniaquatilis sp. nov., isolated from a coal mine wastewater.</title>
        <authorList>
            <person name="Kim W."/>
        </authorList>
    </citation>
    <scope>NUCLEOTIDE SEQUENCE [LARGE SCALE GENOMIC DNA]</scope>
    <source>
        <strain evidence="3 4">CAU 1482</strain>
    </source>
</reference>
<dbReference type="RefSeq" id="WP_149301573.1">
    <property type="nucleotide sequence ID" value="NZ_VTWH01000005.1"/>
</dbReference>
<accession>A0A5B0DRJ2</accession>
<dbReference type="EMBL" id="VTWH01000005">
    <property type="protein sequence ID" value="KAA0968625.1"/>
    <property type="molecule type" value="Genomic_DNA"/>
</dbReference>
<evidence type="ECO:0000256" key="1">
    <source>
        <dbReference type="SAM" id="MobiDB-lite"/>
    </source>
</evidence>
<feature type="signal peptide" evidence="2">
    <location>
        <begin position="1"/>
        <end position="24"/>
    </location>
</feature>
<feature type="region of interest" description="Disordered" evidence="1">
    <location>
        <begin position="28"/>
        <end position="49"/>
    </location>
</feature>
<evidence type="ECO:0000313" key="3">
    <source>
        <dbReference type="EMBL" id="KAA0968625.1"/>
    </source>
</evidence>
<proteinExistence type="predicted"/>